<dbReference type="PATRIC" id="fig|1227491.4.peg.2114"/>
<proteinExistence type="predicted"/>
<sequence length="70" mass="7669">MNTLALPDPTDHALREGATIVDCGDRATVEHVEQTDEVVYDLEFSDGDSGRLSGRELELGKIDGTIRVIR</sequence>
<gene>
    <name evidence="1" type="ORF">C480_10280</name>
</gene>
<name>M0B5G4_9EURY</name>
<dbReference type="Proteomes" id="UP000011591">
    <property type="component" value="Unassembled WGS sequence"/>
</dbReference>
<organism evidence="1 2">
    <name type="scientific">Natrialba aegyptia DSM 13077</name>
    <dbReference type="NCBI Taxonomy" id="1227491"/>
    <lineage>
        <taxon>Archaea</taxon>
        <taxon>Methanobacteriati</taxon>
        <taxon>Methanobacteriota</taxon>
        <taxon>Stenosarchaea group</taxon>
        <taxon>Halobacteria</taxon>
        <taxon>Halobacteriales</taxon>
        <taxon>Natrialbaceae</taxon>
        <taxon>Natrialba</taxon>
    </lineage>
</organism>
<dbReference type="AlphaFoldDB" id="M0B5G4"/>
<evidence type="ECO:0000313" key="1">
    <source>
        <dbReference type="EMBL" id="ELZ05777.1"/>
    </source>
</evidence>
<accession>M0B5G4</accession>
<comment type="caution">
    <text evidence="1">The sequence shown here is derived from an EMBL/GenBank/DDBJ whole genome shotgun (WGS) entry which is preliminary data.</text>
</comment>
<dbReference type="EMBL" id="AOIP01000022">
    <property type="protein sequence ID" value="ELZ05777.1"/>
    <property type="molecule type" value="Genomic_DNA"/>
</dbReference>
<evidence type="ECO:0000313" key="2">
    <source>
        <dbReference type="Proteomes" id="UP000011591"/>
    </source>
</evidence>
<protein>
    <submittedName>
        <fullName evidence="1">Uncharacterized protein</fullName>
    </submittedName>
</protein>
<dbReference type="RefSeq" id="WP_006665520.1">
    <property type="nucleotide sequence ID" value="NZ_AOIP01000022.1"/>
</dbReference>
<keyword evidence="2" id="KW-1185">Reference proteome</keyword>
<reference evidence="1 2" key="1">
    <citation type="journal article" date="2014" name="PLoS Genet.">
        <title>Phylogenetically driven sequencing of extremely halophilic archaea reveals strategies for static and dynamic osmo-response.</title>
        <authorList>
            <person name="Becker E.A."/>
            <person name="Seitzer P.M."/>
            <person name="Tritt A."/>
            <person name="Larsen D."/>
            <person name="Krusor M."/>
            <person name="Yao A.I."/>
            <person name="Wu D."/>
            <person name="Madern D."/>
            <person name="Eisen J.A."/>
            <person name="Darling A.E."/>
            <person name="Facciotti M.T."/>
        </authorList>
    </citation>
    <scope>NUCLEOTIDE SEQUENCE [LARGE SCALE GENOMIC DNA]</scope>
    <source>
        <strain evidence="1 2">DSM 13077</strain>
    </source>
</reference>